<dbReference type="EMBL" id="BARS01040573">
    <property type="protein sequence ID" value="GAG37176.1"/>
    <property type="molecule type" value="Genomic_DNA"/>
</dbReference>
<accession>X0YK65</accession>
<evidence type="ECO:0000313" key="1">
    <source>
        <dbReference type="EMBL" id="GAG37176.1"/>
    </source>
</evidence>
<gene>
    <name evidence="1" type="ORF">S01H1_61825</name>
</gene>
<feature type="non-terminal residue" evidence="1">
    <location>
        <position position="1"/>
    </location>
</feature>
<sequence length="232" mass="24652">NGIAGITEGGTLALPALSFVDLGTGFSAVGTPFDTLNVSVASTKVMGLNPTLLTFLTDGVTRLTIANTYIGSTVQVRLPSGTSSNLSLAFTADTTTGMYLAAAGNMQFWAGSVLGMAVRTDRINMPIVPSSTTGSAANMWINGADGWVYMSTSARKYKTNIKYDEPLADMVLKPATFHRDDDDKDFIGFVADDLAEQDTRIGTFDEQGEIENYDVRAVVAILAAKVNRLENA</sequence>
<protein>
    <recommendedName>
        <fullName evidence="2">Peptidase S74 domain-containing protein</fullName>
    </recommendedName>
</protein>
<name>X0YK65_9ZZZZ</name>
<reference evidence="1" key="1">
    <citation type="journal article" date="2014" name="Front. Microbiol.">
        <title>High frequency of phylogenetically diverse reductive dehalogenase-homologous genes in deep subseafloor sedimentary metagenomes.</title>
        <authorList>
            <person name="Kawai M."/>
            <person name="Futagami T."/>
            <person name="Toyoda A."/>
            <person name="Takaki Y."/>
            <person name="Nishi S."/>
            <person name="Hori S."/>
            <person name="Arai W."/>
            <person name="Tsubouchi T."/>
            <person name="Morono Y."/>
            <person name="Uchiyama I."/>
            <person name="Ito T."/>
            <person name="Fujiyama A."/>
            <person name="Inagaki F."/>
            <person name="Takami H."/>
        </authorList>
    </citation>
    <scope>NUCLEOTIDE SEQUENCE</scope>
    <source>
        <strain evidence="1">Expedition CK06-06</strain>
    </source>
</reference>
<evidence type="ECO:0008006" key="2">
    <source>
        <dbReference type="Google" id="ProtNLM"/>
    </source>
</evidence>
<organism evidence="1">
    <name type="scientific">marine sediment metagenome</name>
    <dbReference type="NCBI Taxonomy" id="412755"/>
    <lineage>
        <taxon>unclassified sequences</taxon>
        <taxon>metagenomes</taxon>
        <taxon>ecological metagenomes</taxon>
    </lineage>
</organism>
<comment type="caution">
    <text evidence="1">The sequence shown here is derived from an EMBL/GenBank/DDBJ whole genome shotgun (WGS) entry which is preliminary data.</text>
</comment>
<dbReference type="AlphaFoldDB" id="X0YK65"/>
<proteinExistence type="predicted"/>